<dbReference type="EMBL" id="CP049055">
    <property type="protein sequence ID" value="QII12835.1"/>
    <property type="molecule type" value="Genomic_DNA"/>
</dbReference>
<dbReference type="EMBL" id="CP049055">
    <property type="protein sequence ID" value="QII11533.1"/>
    <property type="molecule type" value="Genomic_DNA"/>
</dbReference>
<dbReference type="EMBL" id="CP049055">
    <property type="protein sequence ID" value="QII12535.1"/>
    <property type="molecule type" value="Genomic_DNA"/>
</dbReference>
<name>A0A6G7GSQ0_KUEST</name>
<evidence type="ECO:0000313" key="9">
    <source>
        <dbReference type="Proteomes" id="UP000501926"/>
    </source>
</evidence>
<dbReference type="PANTHER" id="PTHR35004">
    <property type="entry name" value="TRANSPOSASE RV3428C-RELATED"/>
    <property type="match status" value="1"/>
</dbReference>
<dbReference type="InterPro" id="IPR036397">
    <property type="entry name" value="RNaseH_sf"/>
</dbReference>
<dbReference type="EMBL" id="CP049055">
    <property type="protein sequence ID" value="QII11966.1"/>
    <property type="molecule type" value="Genomic_DNA"/>
</dbReference>
<evidence type="ECO:0000313" key="3">
    <source>
        <dbReference type="EMBL" id="QII11533.1"/>
    </source>
</evidence>
<evidence type="ECO:0000313" key="6">
    <source>
        <dbReference type="EMBL" id="QII12535.1"/>
    </source>
</evidence>
<dbReference type="InterPro" id="IPR012337">
    <property type="entry name" value="RNaseH-like_sf"/>
</dbReference>
<reference evidence="6 9" key="1">
    <citation type="submission" date="2020-02" db="EMBL/GenBank/DDBJ databases">
        <title>Newly sequenced genome of strain CSTR1 showed variability in Candidatus Kuenenia stuttgartiensis genomes.</title>
        <authorList>
            <person name="Ding C."/>
            <person name="Adrian L."/>
        </authorList>
    </citation>
    <scope>NUCLEOTIDE SEQUENCE [LARGE SCALE GENOMIC DNA]</scope>
    <source>
        <strain evidence="6 9">CSTR1</strain>
    </source>
</reference>
<dbReference type="EMBL" id="CP049055">
    <property type="protein sequence ID" value="QII11439.1"/>
    <property type="molecule type" value="Genomic_DNA"/>
</dbReference>
<dbReference type="PANTHER" id="PTHR35004:SF6">
    <property type="entry name" value="TRANSPOSASE"/>
    <property type="match status" value="1"/>
</dbReference>
<dbReference type="RefSeq" id="WP_230405650.1">
    <property type="nucleotide sequence ID" value="NZ_CP049055.1"/>
</dbReference>
<evidence type="ECO:0000313" key="4">
    <source>
        <dbReference type="EMBL" id="QII11966.1"/>
    </source>
</evidence>
<feature type="domain" description="Integrase catalytic" evidence="1">
    <location>
        <begin position="1"/>
        <end position="150"/>
    </location>
</feature>
<dbReference type="Gene3D" id="3.30.420.10">
    <property type="entry name" value="Ribonuclease H-like superfamily/Ribonuclease H"/>
    <property type="match status" value="1"/>
</dbReference>
<evidence type="ECO:0000313" key="7">
    <source>
        <dbReference type="EMBL" id="QII12835.1"/>
    </source>
</evidence>
<accession>A0A6G7GSQ0</accession>
<dbReference type="InterPro" id="IPR001584">
    <property type="entry name" value="Integrase_cat-core"/>
</dbReference>
<dbReference type="SUPFAM" id="SSF53098">
    <property type="entry name" value="Ribonuclease H-like"/>
    <property type="match status" value="1"/>
</dbReference>
<dbReference type="InterPro" id="IPR015378">
    <property type="entry name" value="Transposase-like_Mu_C"/>
</dbReference>
<dbReference type="GO" id="GO:0015074">
    <property type="term" value="P:DNA integration"/>
    <property type="evidence" value="ECO:0007669"/>
    <property type="project" value="InterPro"/>
</dbReference>
<sequence>MLVDGEALPTNLCLFIDCYSRYVVEGRYYLKQTLDILIDSLIRAWTIHGSPKELYLDNAKVYHSDAMRSACYNLGIKLIHRPPRDPAPGGLVERFFGTSQTQFESEVRSGDIITLDAINQAFSAYLAVVYHARIHSETNQSPKQRYDEGLTVIRHVDMDAALAFFMKRIPRTVDRTFADVRIDNRFYRVDPKLRGDKVEVRYDPYGDLKKVLIYSANGEYLGSGNLYLRDQGAETPAASPSKPKHNYLDLITQKHKSILQAQAKGIDYHQIISERPWPFMAFVQKLALLMGHKGSLSAFSSHELESLKKCYNRIPALNESLLTEAFQNASVKTLPYIIRELQIAYSKKEVS</sequence>
<dbReference type="EMBL" id="CP049055">
    <property type="protein sequence ID" value="QII12430.1"/>
    <property type="molecule type" value="Genomic_DNA"/>
</dbReference>
<evidence type="ECO:0000313" key="2">
    <source>
        <dbReference type="EMBL" id="QII11439.1"/>
    </source>
</evidence>
<dbReference type="AlphaFoldDB" id="A0A6G7GSQ0"/>
<organism evidence="6 9">
    <name type="scientific">Kuenenia stuttgartiensis</name>
    <dbReference type="NCBI Taxonomy" id="174633"/>
    <lineage>
        <taxon>Bacteria</taxon>
        <taxon>Pseudomonadati</taxon>
        <taxon>Planctomycetota</taxon>
        <taxon>Candidatus Brocadiia</taxon>
        <taxon>Candidatus Brocadiales</taxon>
        <taxon>Candidatus Brocadiaceae</taxon>
        <taxon>Candidatus Kuenenia</taxon>
    </lineage>
</organism>
<proteinExistence type="predicted"/>
<dbReference type="GO" id="GO:0003676">
    <property type="term" value="F:nucleic acid binding"/>
    <property type="evidence" value="ECO:0007669"/>
    <property type="project" value="InterPro"/>
</dbReference>
<dbReference type="Pfam" id="PF09299">
    <property type="entry name" value="Mu-transpos_C"/>
    <property type="match status" value="1"/>
</dbReference>
<dbReference type="Proteomes" id="UP000501926">
    <property type="component" value="Chromosome"/>
</dbReference>
<gene>
    <name evidence="2" type="ORF">KsCSTR_20600</name>
    <name evidence="3" type="ORF">KsCSTR_21540</name>
    <name evidence="4" type="ORF">KsCSTR_25870</name>
    <name evidence="5" type="ORF">KsCSTR_30510</name>
    <name evidence="6" type="ORF">KsCSTR_31560</name>
    <name evidence="7" type="ORF">KsCSTR_34560</name>
    <name evidence="8" type="ORF">KsCSTR_35750</name>
</gene>
<protein>
    <submittedName>
        <fullName evidence="6">DDE-type integrase/transposase/recombinase</fullName>
    </submittedName>
</protein>
<evidence type="ECO:0000313" key="8">
    <source>
        <dbReference type="EMBL" id="QII12954.1"/>
    </source>
</evidence>
<evidence type="ECO:0000259" key="1">
    <source>
        <dbReference type="PROSITE" id="PS50994"/>
    </source>
</evidence>
<dbReference type="EMBL" id="CP049055">
    <property type="protein sequence ID" value="QII12954.1"/>
    <property type="molecule type" value="Genomic_DNA"/>
</dbReference>
<evidence type="ECO:0000313" key="5">
    <source>
        <dbReference type="EMBL" id="QII12430.1"/>
    </source>
</evidence>
<dbReference type="PROSITE" id="PS50994">
    <property type="entry name" value="INTEGRASE"/>
    <property type="match status" value="1"/>
</dbReference>